<dbReference type="InterPro" id="IPR008278">
    <property type="entry name" value="4-PPantetheinyl_Trfase_dom"/>
</dbReference>
<feature type="binding site" evidence="8">
    <location>
        <position position="8"/>
    </location>
    <ligand>
        <name>Mg(2+)</name>
        <dbReference type="ChEBI" id="CHEBI:18420"/>
    </ligand>
</feature>
<evidence type="ECO:0000313" key="10">
    <source>
        <dbReference type="EMBL" id="KRM86633.1"/>
    </source>
</evidence>
<dbReference type="GO" id="GO:0005737">
    <property type="term" value="C:cytoplasm"/>
    <property type="evidence" value="ECO:0007669"/>
    <property type="project" value="UniProtKB-SubCell"/>
</dbReference>
<dbReference type="HAMAP" id="MF_00101">
    <property type="entry name" value="AcpS"/>
    <property type="match status" value="1"/>
</dbReference>
<dbReference type="InterPro" id="IPR004568">
    <property type="entry name" value="Ppantetheine-prot_Trfase_dom"/>
</dbReference>
<evidence type="ECO:0000256" key="3">
    <source>
        <dbReference type="ARBA" id="ARBA00022723"/>
    </source>
</evidence>
<sequence>MIHGLGVDITDIARVVQAQTRNDHFAVKVLTPAELAQFQAYAGQRAWEYLAGRFSAKEAYSKAYGTGIGTVGWQDIEIIDNDHGRPRVTGPFPGRAHVSISHTHDLVMTEVILEEDK</sequence>
<dbReference type="Proteomes" id="UP000051789">
    <property type="component" value="Unassembled WGS sequence"/>
</dbReference>
<keyword evidence="2 8" id="KW-0808">Transferase</keyword>
<dbReference type="Pfam" id="PF01648">
    <property type="entry name" value="ACPS"/>
    <property type="match status" value="1"/>
</dbReference>
<proteinExistence type="inferred from homology"/>
<dbReference type="SUPFAM" id="SSF56214">
    <property type="entry name" value="4'-phosphopantetheinyl transferase"/>
    <property type="match status" value="1"/>
</dbReference>
<dbReference type="GO" id="GO:0000287">
    <property type="term" value="F:magnesium ion binding"/>
    <property type="evidence" value="ECO:0007669"/>
    <property type="project" value="UniProtKB-UniRule"/>
</dbReference>
<evidence type="ECO:0000256" key="7">
    <source>
        <dbReference type="ARBA" id="ARBA00023160"/>
    </source>
</evidence>
<comment type="subcellular location">
    <subcellularLocation>
        <location evidence="8">Cytoplasm</location>
    </subcellularLocation>
</comment>
<name>A0A0R2CE27_9LACO</name>
<feature type="binding site" evidence="8">
    <location>
        <position position="58"/>
    </location>
    <ligand>
        <name>Mg(2+)</name>
        <dbReference type="ChEBI" id="CHEBI:18420"/>
    </ligand>
</feature>
<evidence type="ECO:0000259" key="9">
    <source>
        <dbReference type="Pfam" id="PF01648"/>
    </source>
</evidence>
<keyword evidence="4 8" id="KW-0276">Fatty acid metabolism</keyword>
<evidence type="ECO:0000256" key="6">
    <source>
        <dbReference type="ARBA" id="ARBA00023098"/>
    </source>
</evidence>
<dbReference type="GO" id="GO:0008897">
    <property type="term" value="F:holo-[acyl-carrier-protein] synthase activity"/>
    <property type="evidence" value="ECO:0007669"/>
    <property type="project" value="UniProtKB-UniRule"/>
</dbReference>
<protein>
    <recommendedName>
        <fullName evidence="8">Holo-[acyl-carrier-protein] synthase</fullName>
        <shortName evidence="8">Holo-ACP synthase</shortName>
        <ecNumber evidence="8">2.7.8.7</ecNumber>
    </recommendedName>
    <alternativeName>
        <fullName evidence="8">4'-phosphopantetheinyl transferase AcpS</fullName>
    </alternativeName>
</protein>
<keyword evidence="6 8" id="KW-0443">Lipid metabolism</keyword>
<evidence type="ECO:0000256" key="2">
    <source>
        <dbReference type="ARBA" id="ARBA00022679"/>
    </source>
</evidence>
<keyword evidence="1 8" id="KW-0444">Lipid biosynthesis</keyword>
<accession>A0A0R2CE27</accession>
<comment type="similarity">
    <text evidence="8">Belongs to the P-Pant transferase superfamily. AcpS family.</text>
</comment>
<keyword evidence="11" id="KW-1185">Reference proteome</keyword>
<evidence type="ECO:0000256" key="4">
    <source>
        <dbReference type="ARBA" id="ARBA00022832"/>
    </source>
</evidence>
<dbReference type="InterPro" id="IPR037143">
    <property type="entry name" value="4-PPantetheinyl_Trfase_dom_sf"/>
</dbReference>
<dbReference type="AlphaFoldDB" id="A0A0R2CE27"/>
<evidence type="ECO:0000256" key="1">
    <source>
        <dbReference type="ARBA" id="ARBA00022516"/>
    </source>
</evidence>
<reference evidence="10 11" key="1">
    <citation type="journal article" date="2015" name="Genome Announc.">
        <title>Expanding the biotechnology potential of lactobacilli through comparative genomics of 213 strains and associated genera.</title>
        <authorList>
            <person name="Sun Z."/>
            <person name="Harris H.M."/>
            <person name="McCann A."/>
            <person name="Guo C."/>
            <person name="Argimon S."/>
            <person name="Zhang W."/>
            <person name="Yang X."/>
            <person name="Jeffery I.B."/>
            <person name="Cooney J.C."/>
            <person name="Kagawa T.F."/>
            <person name="Liu W."/>
            <person name="Song Y."/>
            <person name="Salvetti E."/>
            <person name="Wrobel A."/>
            <person name="Rasinkangas P."/>
            <person name="Parkhill J."/>
            <person name="Rea M.C."/>
            <person name="O'Sullivan O."/>
            <person name="Ritari J."/>
            <person name="Douillard F.P."/>
            <person name="Paul Ross R."/>
            <person name="Yang R."/>
            <person name="Briner A.E."/>
            <person name="Felis G.E."/>
            <person name="de Vos W.M."/>
            <person name="Barrangou R."/>
            <person name="Klaenhammer T.R."/>
            <person name="Caufield P.W."/>
            <person name="Cui Y."/>
            <person name="Zhang H."/>
            <person name="O'Toole P.W."/>
        </authorList>
    </citation>
    <scope>NUCLEOTIDE SEQUENCE [LARGE SCALE GENOMIC DNA]</scope>
    <source>
        <strain evidence="10 11">DSM 22698</strain>
    </source>
</reference>
<dbReference type="Gene3D" id="3.90.470.20">
    <property type="entry name" value="4'-phosphopantetheinyl transferase domain"/>
    <property type="match status" value="1"/>
</dbReference>
<dbReference type="EMBL" id="AYZK01000007">
    <property type="protein sequence ID" value="KRM86633.1"/>
    <property type="molecule type" value="Genomic_DNA"/>
</dbReference>
<dbReference type="InterPro" id="IPR002582">
    <property type="entry name" value="ACPS"/>
</dbReference>
<keyword evidence="8" id="KW-0963">Cytoplasm</keyword>
<evidence type="ECO:0000313" key="11">
    <source>
        <dbReference type="Proteomes" id="UP000051789"/>
    </source>
</evidence>
<dbReference type="PATRIC" id="fig|1423810.4.peg.1872"/>
<comment type="catalytic activity">
    <reaction evidence="8">
        <text>apo-[ACP] + CoA = holo-[ACP] + adenosine 3',5'-bisphosphate + H(+)</text>
        <dbReference type="Rhea" id="RHEA:12068"/>
        <dbReference type="Rhea" id="RHEA-COMP:9685"/>
        <dbReference type="Rhea" id="RHEA-COMP:9690"/>
        <dbReference type="ChEBI" id="CHEBI:15378"/>
        <dbReference type="ChEBI" id="CHEBI:29999"/>
        <dbReference type="ChEBI" id="CHEBI:57287"/>
        <dbReference type="ChEBI" id="CHEBI:58343"/>
        <dbReference type="ChEBI" id="CHEBI:64479"/>
        <dbReference type="EC" id="2.7.8.7"/>
    </reaction>
</comment>
<dbReference type="GO" id="GO:0006633">
    <property type="term" value="P:fatty acid biosynthetic process"/>
    <property type="evidence" value="ECO:0007669"/>
    <property type="project" value="UniProtKB-UniRule"/>
</dbReference>
<comment type="caution">
    <text evidence="10">The sequence shown here is derived from an EMBL/GenBank/DDBJ whole genome shotgun (WGS) entry which is preliminary data.</text>
</comment>
<comment type="cofactor">
    <cofactor evidence="8">
        <name>Mg(2+)</name>
        <dbReference type="ChEBI" id="CHEBI:18420"/>
    </cofactor>
</comment>
<evidence type="ECO:0000256" key="5">
    <source>
        <dbReference type="ARBA" id="ARBA00022842"/>
    </source>
</evidence>
<dbReference type="EC" id="2.7.8.7" evidence="8"/>
<dbReference type="STRING" id="1423810.FD19_GL001824"/>
<dbReference type="NCBIfam" id="TIGR00516">
    <property type="entry name" value="acpS"/>
    <property type="match status" value="1"/>
</dbReference>
<feature type="domain" description="4'-phosphopantetheinyl transferase" evidence="9">
    <location>
        <begin position="4"/>
        <end position="99"/>
    </location>
</feature>
<keyword evidence="7 8" id="KW-0275">Fatty acid biosynthesis</keyword>
<gene>
    <name evidence="8" type="primary">acpS</name>
    <name evidence="10" type="ORF">FD19_GL001824</name>
</gene>
<keyword evidence="5 8" id="KW-0460">Magnesium</keyword>
<organism evidence="10 11">
    <name type="scientific">Lacticaseibacillus thailandensis DSM 22698 = JCM 13996</name>
    <dbReference type="NCBI Taxonomy" id="1423810"/>
    <lineage>
        <taxon>Bacteria</taxon>
        <taxon>Bacillati</taxon>
        <taxon>Bacillota</taxon>
        <taxon>Bacilli</taxon>
        <taxon>Lactobacillales</taxon>
        <taxon>Lactobacillaceae</taxon>
        <taxon>Lacticaseibacillus</taxon>
    </lineage>
</organism>
<dbReference type="RefSeq" id="WP_056969740.1">
    <property type="nucleotide sequence ID" value="NZ_AYZK01000007.1"/>
</dbReference>
<comment type="function">
    <text evidence="8">Transfers the 4'-phosphopantetheine moiety from coenzyme A to a Ser of acyl-carrier-protein.</text>
</comment>
<keyword evidence="3 8" id="KW-0479">Metal-binding</keyword>
<evidence type="ECO:0000256" key="8">
    <source>
        <dbReference type="HAMAP-Rule" id="MF_00101"/>
    </source>
</evidence>
<dbReference type="NCBIfam" id="TIGR00556">
    <property type="entry name" value="pantethn_trn"/>
    <property type="match status" value="1"/>
</dbReference>